<feature type="compositionally biased region" description="Basic residues" evidence="1">
    <location>
        <begin position="56"/>
        <end position="71"/>
    </location>
</feature>
<feature type="region of interest" description="Disordered" evidence="1">
    <location>
        <begin position="231"/>
        <end position="250"/>
    </location>
</feature>
<name>A0AAD7HS52_9AGAR</name>
<comment type="caution">
    <text evidence="2">The sequence shown here is derived from an EMBL/GenBank/DDBJ whole genome shotgun (WGS) entry which is preliminary data.</text>
</comment>
<evidence type="ECO:0000256" key="1">
    <source>
        <dbReference type="SAM" id="MobiDB-lite"/>
    </source>
</evidence>
<dbReference type="EMBL" id="JARKIB010000189">
    <property type="protein sequence ID" value="KAJ7726103.1"/>
    <property type="molecule type" value="Genomic_DNA"/>
</dbReference>
<sequence>MPASSPCRRPCPLNTTHLYAASPRHNALCSRLPRVVLGRASLLRRRLHTNTHLPRTHRRLAKSRSSRRCLRPSRAATPPKPSRQRKRSVLVERGRLVRPRTPDSTHRAVVAGTSAVREGDTSGIRRVSRDGHAHPLSLVLASSKGPVPPLANADIVADADPSYRRRSRTSPRVFVKQGHRAHGWSLSARTLSCPGGTCLGLSSGRCLCRSREVVPTPNECVPVKDAAEPQTVLSSHFHRTHPSHHRRRES</sequence>
<gene>
    <name evidence="2" type="ORF">B0H16DRAFT_270755</name>
</gene>
<dbReference type="Proteomes" id="UP001215598">
    <property type="component" value="Unassembled WGS sequence"/>
</dbReference>
<keyword evidence="3" id="KW-1185">Reference proteome</keyword>
<protein>
    <submittedName>
        <fullName evidence="2">Uncharacterized protein</fullName>
    </submittedName>
</protein>
<evidence type="ECO:0000313" key="2">
    <source>
        <dbReference type="EMBL" id="KAJ7726103.1"/>
    </source>
</evidence>
<organism evidence="2 3">
    <name type="scientific">Mycena metata</name>
    <dbReference type="NCBI Taxonomy" id="1033252"/>
    <lineage>
        <taxon>Eukaryota</taxon>
        <taxon>Fungi</taxon>
        <taxon>Dikarya</taxon>
        <taxon>Basidiomycota</taxon>
        <taxon>Agaricomycotina</taxon>
        <taxon>Agaricomycetes</taxon>
        <taxon>Agaricomycetidae</taxon>
        <taxon>Agaricales</taxon>
        <taxon>Marasmiineae</taxon>
        <taxon>Mycenaceae</taxon>
        <taxon>Mycena</taxon>
    </lineage>
</organism>
<reference evidence="2" key="1">
    <citation type="submission" date="2023-03" db="EMBL/GenBank/DDBJ databases">
        <title>Massive genome expansion in bonnet fungi (Mycena s.s.) driven by repeated elements and novel gene families across ecological guilds.</title>
        <authorList>
            <consortium name="Lawrence Berkeley National Laboratory"/>
            <person name="Harder C.B."/>
            <person name="Miyauchi S."/>
            <person name="Viragh M."/>
            <person name="Kuo A."/>
            <person name="Thoen E."/>
            <person name="Andreopoulos B."/>
            <person name="Lu D."/>
            <person name="Skrede I."/>
            <person name="Drula E."/>
            <person name="Henrissat B."/>
            <person name="Morin E."/>
            <person name="Kohler A."/>
            <person name="Barry K."/>
            <person name="LaButti K."/>
            <person name="Morin E."/>
            <person name="Salamov A."/>
            <person name="Lipzen A."/>
            <person name="Mereny Z."/>
            <person name="Hegedus B."/>
            <person name="Baldrian P."/>
            <person name="Stursova M."/>
            <person name="Weitz H."/>
            <person name="Taylor A."/>
            <person name="Grigoriev I.V."/>
            <person name="Nagy L.G."/>
            <person name="Martin F."/>
            <person name="Kauserud H."/>
        </authorList>
    </citation>
    <scope>NUCLEOTIDE SEQUENCE</scope>
    <source>
        <strain evidence="2">CBHHK182m</strain>
    </source>
</reference>
<accession>A0AAD7HS52</accession>
<evidence type="ECO:0000313" key="3">
    <source>
        <dbReference type="Proteomes" id="UP001215598"/>
    </source>
</evidence>
<feature type="region of interest" description="Disordered" evidence="1">
    <location>
        <begin position="56"/>
        <end position="88"/>
    </location>
</feature>
<dbReference type="AlphaFoldDB" id="A0AAD7HS52"/>
<proteinExistence type="predicted"/>
<feature type="compositionally biased region" description="Basic residues" evidence="1">
    <location>
        <begin position="236"/>
        <end position="250"/>
    </location>
</feature>